<evidence type="ECO:0000256" key="8">
    <source>
        <dbReference type="PROSITE-ProRule" id="PRU00169"/>
    </source>
</evidence>
<name>A0ABQ3N0I4_9BACI</name>
<dbReference type="InterPro" id="IPR011006">
    <property type="entry name" value="CheY-like_superfamily"/>
</dbReference>
<evidence type="ECO:0000259" key="9">
    <source>
        <dbReference type="PROSITE" id="PS01124"/>
    </source>
</evidence>
<dbReference type="PANTHER" id="PTHR42713:SF3">
    <property type="entry name" value="TRANSCRIPTIONAL REGULATORY PROTEIN HPTR"/>
    <property type="match status" value="1"/>
</dbReference>
<evidence type="ECO:0000256" key="6">
    <source>
        <dbReference type="ARBA" id="ARBA00023125"/>
    </source>
</evidence>
<keyword evidence="4" id="KW-0902">Two-component regulatory system</keyword>
<evidence type="ECO:0000313" key="12">
    <source>
        <dbReference type="Proteomes" id="UP000637074"/>
    </source>
</evidence>
<evidence type="ECO:0000259" key="10">
    <source>
        <dbReference type="PROSITE" id="PS50110"/>
    </source>
</evidence>
<dbReference type="Gene3D" id="1.10.10.60">
    <property type="entry name" value="Homeodomain-like"/>
    <property type="match status" value="2"/>
</dbReference>
<dbReference type="GO" id="GO:0003677">
    <property type="term" value="F:DNA binding"/>
    <property type="evidence" value="ECO:0007669"/>
    <property type="project" value="UniProtKB-KW"/>
</dbReference>
<gene>
    <name evidence="11" type="ORF">AM1BK_16220</name>
</gene>
<dbReference type="InterPro" id="IPR020449">
    <property type="entry name" value="Tscrpt_reg_AraC-type_HTH"/>
</dbReference>
<organism evidence="11 12">
    <name type="scientific">Neobacillus kokaensis</name>
    <dbReference type="NCBI Taxonomy" id="2759023"/>
    <lineage>
        <taxon>Bacteria</taxon>
        <taxon>Bacillati</taxon>
        <taxon>Bacillota</taxon>
        <taxon>Bacilli</taxon>
        <taxon>Bacillales</taxon>
        <taxon>Bacillaceae</taxon>
        <taxon>Neobacillus</taxon>
    </lineage>
</organism>
<dbReference type="SMART" id="SM00342">
    <property type="entry name" value="HTH_ARAC"/>
    <property type="match status" value="1"/>
</dbReference>
<evidence type="ECO:0000256" key="1">
    <source>
        <dbReference type="ARBA" id="ARBA00004496"/>
    </source>
</evidence>
<evidence type="ECO:0000256" key="7">
    <source>
        <dbReference type="ARBA" id="ARBA00023163"/>
    </source>
</evidence>
<keyword evidence="3 8" id="KW-0597">Phosphoprotein</keyword>
<keyword evidence="2" id="KW-0963">Cytoplasm</keyword>
<accession>A0ABQ3N0I4</accession>
<dbReference type="CDD" id="cd17536">
    <property type="entry name" value="REC_YesN-like"/>
    <property type="match status" value="1"/>
</dbReference>
<keyword evidence="12" id="KW-1185">Reference proteome</keyword>
<dbReference type="RefSeq" id="WP_191271566.1">
    <property type="nucleotide sequence ID" value="NZ_BNDS01000005.1"/>
</dbReference>
<dbReference type="Pfam" id="PF12833">
    <property type="entry name" value="HTH_18"/>
    <property type="match status" value="1"/>
</dbReference>
<dbReference type="Proteomes" id="UP000637074">
    <property type="component" value="Unassembled WGS sequence"/>
</dbReference>
<dbReference type="EMBL" id="BNDS01000005">
    <property type="protein sequence ID" value="GHH98079.1"/>
    <property type="molecule type" value="Genomic_DNA"/>
</dbReference>
<dbReference type="Pfam" id="PF00072">
    <property type="entry name" value="Response_reg"/>
    <property type="match status" value="1"/>
</dbReference>
<evidence type="ECO:0000256" key="3">
    <source>
        <dbReference type="ARBA" id="ARBA00022553"/>
    </source>
</evidence>
<dbReference type="PANTHER" id="PTHR42713">
    <property type="entry name" value="HISTIDINE KINASE-RELATED"/>
    <property type="match status" value="1"/>
</dbReference>
<dbReference type="InterPro" id="IPR051552">
    <property type="entry name" value="HptR"/>
</dbReference>
<dbReference type="InterPro" id="IPR001789">
    <property type="entry name" value="Sig_transdc_resp-reg_receiver"/>
</dbReference>
<dbReference type="PROSITE" id="PS50110">
    <property type="entry name" value="RESPONSE_REGULATORY"/>
    <property type="match status" value="1"/>
</dbReference>
<keyword evidence="6 11" id="KW-0238">DNA-binding</keyword>
<reference evidence="11 12" key="1">
    <citation type="journal article" date="2022" name="Int. J. Syst. Evol. Microbiol.">
        <title>Neobacillus kokaensis sp. nov., isolated from soil.</title>
        <authorList>
            <person name="Yuki K."/>
            <person name="Matsubara H."/>
            <person name="Yamaguchi S."/>
        </authorList>
    </citation>
    <scope>NUCLEOTIDE SEQUENCE [LARGE SCALE GENOMIC DNA]</scope>
    <source>
        <strain evidence="11 12">LOB 377</strain>
    </source>
</reference>
<dbReference type="InterPro" id="IPR018062">
    <property type="entry name" value="HTH_AraC-typ_CS"/>
</dbReference>
<comment type="subcellular location">
    <subcellularLocation>
        <location evidence="1">Cytoplasm</location>
    </subcellularLocation>
</comment>
<dbReference type="PRINTS" id="PR00032">
    <property type="entry name" value="HTHARAC"/>
</dbReference>
<dbReference type="PROSITE" id="PS00041">
    <property type="entry name" value="HTH_ARAC_FAMILY_1"/>
    <property type="match status" value="1"/>
</dbReference>
<dbReference type="SUPFAM" id="SSF46689">
    <property type="entry name" value="Homeodomain-like"/>
    <property type="match status" value="1"/>
</dbReference>
<dbReference type="PROSITE" id="PS01124">
    <property type="entry name" value="HTH_ARAC_FAMILY_2"/>
    <property type="match status" value="1"/>
</dbReference>
<dbReference type="InterPro" id="IPR009057">
    <property type="entry name" value="Homeodomain-like_sf"/>
</dbReference>
<evidence type="ECO:0000256" key="5">
    <source>
        <dbReference type="ARBA" id="ARBA00023015"/>
    </source>
</evidence>
<dbReference type="SMART" id="SM00448">
    <property type="entry name" value="REC"/>
    <property type="match status" value="1"/>
</dbReference>
<protein>
    <submittedName>
        <fullName evidence="11">DNA-binding response regulator</fullName>
    </submittedName>
</protein>
<keyword evidence="5" id="KW-0805">Transcription regulation</keyword>
<evidence type="ECO:0000256" key="2">
    <source>
        <dbReference type="ARBA" id="ARBA00022490"/>
    </source>
</evidence>
<dbReference type="Gene3D" id="3.40.50.2300">
    <property type="match status" value="1"/>
</dbReference>
<feature type="domain" description="HTH araC/xylS-type" evidence="9">
    <location>
        <begin position="153"/>
        <end position="252"/>
    </location>
</feature>
<feature type="domain" description="Response regulatory" evidence="10">
    <location>
        <begin position="3"/>
        <end position="120"/>
    </location>
</feature>
<sequence>MYKLLLVDDEPIIIKGIRSFVDFEALSISEVYEAYNGEDALESFKKYLPDLVLADINMPKINGLDFANAAKAMKPDVKIAIITGYDYFDYAVTALKSGLDDYVLKPVSKNDIQEVLKKLIEKLQTAHNQLEISQLVHDMISIPHTSEDAGYKAKIQQEIEANIANVDFSLTFLAKKMSLSSTYLSSLFKRLYGKTFQDYMLSTRLDRAKILLLSTDLKIYEIATAVGFEDPNYFSTSFKRKFKFSPNRFKERARE</sequence>
<dbReference type="InterPro" id="IPR018060">
    <property type="entry name" value="HTH_AraC"/>
</dbReference>
<comment type="caution">
    <text evidence="11">The sequence shown here is derived from an EMBL/GenBank/DDBJ whole genome shotgun (WGS) entry which is preliminary data.</text>
</comment>
<dbReference type="SUPFAM" id="SSF52172">
    <property type="entry name" value="CheY-like"/>
    <property type="match status" value="1"/>
</dbReference>
<feature type="modified residue" description="4-aspartylphosphate" evidence="8">
    <location>
        <position position="55"/>
    </location>
</feature>
<evidence type="ECO:0000313" key="11">
    <source>
        <dbReference type="EMBL" id="GHH98079.1"/>
    </source>
</evidence>
<evidence type="ECO:0000256" key="4">
    <source>
        <dbReference type="ARBA" id="ARBA00023012"/>
    </source>
</evidence>
<proteinExistence type="predicted"/>
<keyword evidence="7" id="KW-0804">Transcription</keyword>